<accession>A0ABQ5UZL6</accession>
<dbReference type="Gene3D" id="3.30.750.44">
    <property type="match status" value="1"/>
</dbReference>
<feature type="chain" id="PRO_5047440866" description="Tail specific protease domain-containing protein" evidence="1">
    <location>
        <begin position="30"/>
        <end position="440"/>
    </location>
</feature>
<dbReference type="InterPro" id="IPR029045">
    <property type="entry name" value="ClpP/crotonase-like_dom_sf"/>
</dbReference>
<dbReference type="RefSeq" id="WP_284371472.1">
    <property type="nucleotide sequence ID" value="NZ_BSNJ01000003.1"/>
</dbReference>
<dbReference type="Gene3D" id="3.90.226.10">
    <property type="entry name" value="2-enoyl-CoA Hydratase, Chain A, domain 1"/>
    <property type="match status" value="1"/>
</dbReference>
<evidence type="ECO:0000256" key="1">
    <source>
        <dbReference type="SAM" id="SignalP"/>
    </source>
</evidence>
<keyword evidence="3" id="KW-1185">Reference proteome</keyword>
<dbReference type="Proteomes" id="UP001161390">
    <property type="component" value="Unassembled WGS sequence"/>
</dbReference>
<organism evidence="2 3">
    <name type="scientific">Algimonas porphyrae</name>
    <dbReference type="NCBI Taxonomy" id="1128113"/>
    <lineage>
        <taxon>Bacteria</taxon>
        <taxon>Pseudomonadati</taxon>
        <taxon>Pseudomonadota</taxon>
        <taxon>Alphaproteobacteria</taxon>
        <taxon>Maricaulales</taxon>
        <taxon>Robiginitomaculaceae</taxon>
        <taxon>Algimonas</taxon>
    </lineage>
</organism>
<dbReference type="EMBL" id="BSNJ01000003">
    <property type="protein sequence ID" value="GLQ20696.1"/>
    <property type="molecule type" value="Genomic_DNA"/>
</dbReference>
<reference evidence="2" key="2">
    <citation type="submission" date="2023-01" db="EMBL/GenBank/DDBJ databases">
        <title>Draft genome sequence of Algimonas porphyrae strain NBRC 108216.</title>
        <authorList>
            <person name="Sun Q."/>
            <person name="Mori K."/>
        </authorList>
    </citation>
    <scope>NUCLEOTIDE SEQUENCE</scope>
    <source>
        <strain evidence="2">NBRC 108216</strain>
    </source>
</reference>
<evidence type="ECO:0008006" key="4">
    <source>
        <dbReference type="Google" id="ProtNLM"/>
    </source>
</evidence>
<evidence type="ECO:0000313" key="2">
    <source>
        <dbReference type="EMBL" id="GLQ20696.1"/>
    </source>
</evidence>
<gene>
    <name evidence="2" type="ORF">GCM10007854_16510</name>
</gene>
<evidence type="ECO:0000313" key="3">
    <source>
        <dbReference type="Proteomes" id="UP001161390"/>
    </source>
</evidence>
<comment type="caution">
    <text evidence="2">The sequence shown here is derived from an EMBL/GenBank/DDBJ whole genome shotgun (WGS) entry which is preliminary data.</text>
</comment>
<proteinExistence type="predicted"/>
<name>A0ABQ5UZL6_9PROT</name>
<protein>
    <recommendedName>
        <fullName evidence="4">Tail specific protease domain-containing protein</fullName>
    </recommendedName>
</protein>
<reference evidence="2" key="1">
    <citation type="journal article" date="2014" name="Int. J. Syst. Evol. Microbiol.">
        <title>Complete genome of a new Firmicutes species belonging to the dominant human colonic microbiota ('Ruminococcus bicirculans') reveals two chromosomes and a selective capacity to utilize plant glucans.</title>
        <authorList>
            <consortium name="NISC Comparative Sequencing Program"/>
            <person name="Wegmann U."/>
            <person name="Louis P."/>
            <person name="Goesmann A."/>
            <person name="Henrissat B."/>
            <person name="Duncan S.H."/>
            <person name="Flint H.J."/>
        </authorList>
    </citation>
    <scope>NUCLEOTIDE SEQUENCE</scope>
    <source>
        <strain evidence="2">NBRC 108216</strain>
    </source>
</reference>
<feature type="signal peptide" evidence="1">
    <location>
        <begin position="1"/>
        <end position="29"/>
    </location>
</feature>
<dbReference type="Gene3D" id="2.30.42.10">
    <property type="match status" value="1"/>
</dbReference>
<sequence length="440" mass="47689">MTFKPATALFCTLTAITLALSLGASPLRAAPDDPASVEDETAAFDASALWDEVRADFDLFYAYRDRRGFDADAYLNRVGAYVTAADKQAEFRRRLNRATYAFTDPHLGFGPSDDQDFNVIPTASDLQIGYEAGRYVVLDVRAGSAAMAAGVRPGWMFTHAGDEPVDDATRKVFDPLIDNPSDAQRAYAATLLANGRRTGDRALGFKTADGEAIDLVLANPRNFAWVVTTQPHIETRWIVQDDGTDIAVLRINNRLGDNDLIIGFDAAMRAVLDADGLILDLRNTPSGGNTEVGRSIIGHFVEAPTPYQMHERPSLEREFGVPRRYVEYVLPRRPAFDPKRTVVIGGYWTGSMGEGIIVGMDAAGVQTIASDMGDLLGNKSDFTFAGGAITHSIPTETLFHVDGTPREDFVADIALAAADSDERGSDPAIRAALDYLSADN</sequence>
<dbReference type="SUPFAM" id="SSF52096">
    <property type="entry name" value="ClpP/crotonase"/>
    <property type="match status" value="1"/>
</dbReference>
<dbReference type="InterPro" id="IPR036034">
    <property type="entry name" value="PDZ_sf"/>
</dbReference>
<keyword evidence="1" id="KW-0732">Signal</keyword>